<evidence type="ECO:0000256" key="1">
    <source>
        <dbReference type="SAM" id="MobiDB-lite"/>
    </source>
</evidence>
<keyword evidence="2" id="KW-0732">Signal</keyword>
<keyword evidence="4" id="KW-1185">Reference proteome</keyword>
<evidence type="ECO:0000313" key="3">
    <source>
        <dbReference type="EMBL" id="KAK7110315.1"/>
    </source>
</evidence>
<evidence type="ECO:0008006" key="5">
    <source>
        <dbReference type="Google" id="ProtNLM"/>
    </source>
</evidence>
<name>A0AAN9GKS4_9CAEN</name>
<proteinExistence type="predicted"/>
<evidence type="ECO:0000256" key="2">
    <source>
        <dbReference type="SAM" id="SignalP"/>
    </source>
</evidence>
<organism evidence="3 4">
    <name type="scientific">Littorina saxatilis</name>
    <dbReference type="NCBI Taxonomy" id="31220"/>
    <lineage>
        <taxon>Eukaryota</taxon>
        <taxon>Metazoa</taxon>
        <taxon>Spiralia</taxon>
        <taxon>Lophotrochozoa</taxon>
        <taxon>Mollusca</taxon>
        <taxon>Gastropoda</taxon>
        <taxon>Caenogastropoda</taxon>
        <taxon>Littorinimorpha</taxon>
        <taxon>Littorinoidea</taxon>
        <taxon>Littorinidae</taxon>
        <taxon>Littorina</taxon>
    </lineage>
</organism>
<comment type="caution">
    <text evidence="3">The sequence shown here is derived from an EMBL/GenBank/DDBJ whole genome shotgun (WGS) entry which is preliminary data.</text>
</comment>
<feature type="region of interest" description="Disordered" evidence="1">
    <location>
        <begin position="61"/>
        <end position="91"/>
    </location>
</feature>
<protein>
    <recommendedName>
        <fullName evidence="5">Vesicular, overexpressed in cancer, prosurvival protein 1</fullName>
    </recommendedName>
</protein>
<dbReference type="Proteomes" id="UP001374579">
    <property type="component" value="Unassembled WGS sequence"/>
</dbReference>
<accession>A0AAN9GKS4</accession>
<dbReference type="EMBL" id="JBAMIC010000003">
    <property type="protein sequence ID" value="KAK7110315.1"/>
    <property type="molecule type" value="Genomic_DNA"/>
</dbReference>
<reference evidence="3 4" key="1">
    <citation type="submission" date="2024-02" db="EMBL/GenBank/DDBJ databases">
        <title>Chromosome-scale genome assembly of the rough periwinkle Littorina saxatilis.</title>
        <authorList>
            <person name="De Jode A."/>
            <person name="Faria R."/>
            <person name="Formenti G."/>
            <person name="Sims Y."/>
            <person name="Smith T.P."/>
            <person name="Tracey A."/>
            <person name="Wood J.M.D."/>
            <person name="Zagrodzka Z.B."/>
            <person name="Johannesson K."/>
            <person name="Butlin R.K."/>
            <person name="Leder E.H."/>
        </authorList>
    </citation>
    <scope>NUCLEOTIDE SEQUENCE [LARGE SCALE GENOMIC DNA]</scope>
    <source>
        <strain evidence="3">Snail1</strain>
        <tissue evidence="3">Muscle</tissue>
    </source>
</reference>
<gene>
    <name evidence="3" type="ORF">V1264_014209</name>
</gene>
<sequence length="104" mass="11609">MWYFWCGLLFFMFLLSMCACLWKLRSRSALLTGGYPYTPLGQEATYVQTCTPTAPSMMTGGSHAFADLHGNPPPYSRPDPSQHKSSSPPPAYAQVVAHRDIYDD</sequence>
<dbReference type="AlphaFoldDB" id="A0AAN9GKS4"/>
<feature type="signal peptide" evidence="2">
    <location>
        <begin position="1"/>
        <end position="20"/>
    </location>
</feature>
<feature type="chain" id="PRO_5042827564" description="Vesicular, overexpressed in cancer, prosurvival protein 1" evidence="2">
    <location>
        <begin position="21"/>
        <end position="104"/>
    </location>
</feature>
<evidence type="ECO:0000313" key="4">
    <source>
        <dbReference type="Proteomes" id="UP001374579"/>
    </source>
</evidence>